<reference evidence="3" key="1">
    <citation type="journal article" date="2019" name="Int. J. Syst. Evol. Microbiol.">
        <title>The Global Catalogue of Microorganisms (GCM) 10K type strain sequencing project: providing services to taxonomists for standard genome sequencing and annotation.</title>
        <authorList>
            <consortium name="The Broad Institute Genomics Platform"/>
            <consortium name="The Broad Institute Genome Sequencing Center for Infectious Disease"/>
            <person name="Wu L."/>
            <person name="Ma J."/>
        </authorList>
    </citation>
    <scope>NUCLEOTIDE SEQUENCE [LARGE SCALE GENOMIC DNA]</scope>
    <source>
        <strain evidence="3">CGMCC 4.1469</strain>
    </source>
</reference>
<evidence type="ECO:0000313" key="2">
    <source>
        <dbReference type="EMBL" id="MFC5453585.1"/>
    </source>
</evidence>
<keyword evidence="1" id="KW-0732">Signal</keyword>
<feature type="chain" id="PRO_5045102822" description="3-keto-disaccharide hydrolase domain-containing protein" evidence="1">
    <location>
        <begin position="20"/>
        <end position="1019"/>
    </location>
</feature>
<evidence type="ECO:0008006" key="4">
    <source>
        <dbReference type="Google" id="ProtNLM"/>
    </source>
</evidence>
<evidence type="ECO:0000256" key="1">
    <source>
        <dbReference type="SAM" id="SignalP"/>
    </source>
</evidence>
<organism evidence="2 3">
    <name type="scientific">Prosthecobacter fluviatilis</name>
    <dbReference type="NCBI Taxonomy" id="445931"/>
    <lineage>
        <taxon>Bacteria</taxon>
        <taxon>Pseudomonadati</taxon>
        <taxon>Verrucomicrobiota</taxon>
        <taxon>Verrucomicrobiia</taxon>
        <taxon>Verrucomicrobiales</taxon>
        <taxon>Verrucomicrobiaceae</taxon>
        <taxon>Prosthecobacter</taxon>
    </lineage>
</organism>
<name>A0ABW0KJC0_9BACT</name>
<gene>
    <name evidence="2" type="ORF">ACFQDI_01855</name>
</gene>
<comment type="caution">
    <text evidence="2">The sequence shown here is derived from an EMBL/GenBank/DDBJ whole genome shotgun (WGS) entry which is preliminary data.</text>
</comment>
<proteinExistence type="predicted"/>
<dbReference type="EMBL" id="JBHSMQ010000001">
    <property type="protein sequence ID" value="MFC5453585.1"/>
    <property type="molecule type" value="Genomic_DNA"/>
</dbReference>
<feature type="signal peptide" evidence="1">
    <location>
        <begin position="1"/>
        <end position="19"/>
    </location>
</feature>
<dbReference type="Proteomes" id="UP001596052">
    <property type="component" value="Unassembled WGS sequence"/>
</dbReference>
<keyword evidence="3" id="KW-1185">Reference proteome</keyword>
<sequence>MKMIHALLWPLLLLSHATAAETDWRKAAREFMAGQDFAPIEIKPGTRFETDRARPRFAWMQRVLMPAFEKHLEKWPQYADAARSFAKQALMIKAGHPDVDHSRPWEVLAQEGTALIRNHVDDPLILWLTAAAVWEFREGTHEARDHLSKASRHRMIRDYPSVLPSYIQAELRDIAIQRYSSQETISRINLALFKELMKSAPDQAVYGPQDDELLYDDLGHAMGGVQSKDCSAELAQLCTTSHFTPWLREMLHGRIQNHIAWDYRGGGYVSTVSEENGRKFEEHQIKARAHFLMAWELHPDRAPAAASMIDIVKCGHGRPEDSLRLWFDRATSAEFDDYSAYENYLWALRPRWGGSLEKMKAFYCACALTERHDTGVAKALRKTLEYLEEDSQDSRSLLSRSPLREVMTASLRSLATSQQVYRLWEHPWRLADLGLMAWKASDYETAYETFQQVPVPFPRQTRRWLSLQANETDVRGQSAVFAFGLNAEWEVAEENYQLGKLDEALQSFQDIASRFQGEPPALLLQRIAACKFEKAFASGQWVPLPATPDLSGWYHRSGFWKGLPTGTLVNTGHDGAAYLLHNGRVGSSFELSGLYQIKNAPGTQGLSIMIGYHSTFNHEDWVGCNQWGHSSSEDAATLLRRAYLSDAPQIRLPANGQVHRFHIICHAGAITYRLDHRDIAVDRRVTDEAGNAFEMREDSVIGFCSQMFRDNSETHIRHLAIRKLDPPAATEKEINAGSLEALRSGFAKDCRDSLRDLNAASLLEAGQLADELRRERKTAEAGKIMAFAGLLKQDTRVQAADMPVPAADEVALSALLRGYHASQAARLLTTQNKWKAKALKLLGSAEQSQVEAFILAELEPNPAPQTEELLAPGNAFKWLPQAGEWTRTADVLTGSGDSTMLYELSRKPPFQIDFDINVLNGNRPRLLMGKVKFANEAGKPTFGLYPQPKGEKLFDYEHSKLYHITLKATTDKTELLIDGSHFCDGPKIESDLNVLQFRAGDWSSKGKTEFHKIRISPLH</sequence>
<evidence type="ECO:0000313" key="3">
    <source>
        <dbReference type="Proteomes" id="UP001596052"/>
    </source>
</evidence>
<protein>
    <recommendedName>
        <fullName evidence="4">3-keto-disaccharide hydrolase domain-containing protein</fullName>
    </recommendedName>
</protein>
<dbReference type="RefSeq" id="WP_377162801.1">
    <property type="nucleotide sequence ID" value="NZ_JBHSMQ010000001.1"/>
</dbReference>
<accession>A0ABW0KJC0</accession>